<dbReference type="InterPro" id="IPR004981">
    <property type="entry name" value="Trp_2_3_dOase"/>
</dbReference>
<dbReference type="PANTHER" id="PTHR10138">
    <property type="entry name" value="TRYPTOPHAN 2,3-DIOXYGENASE"/>
    <property type="match status" value="1"/>
</dbReference>
<evidence type="ECO:0000313" key="2">
    <source>
        <dbReference type="Proteomes" id="UP000308444"/>
    </source>
</evidence>
<sequence>AIESIKQDKLQPAFKMLARVSKIQSQIIQSWDILATLTPSEYIEFRDSLGQASGFQSYQYRMIEYALGYKTPHALKIYEKDP</sequence>
<proteinExistence type="predicted"/>
<dbReference type="PANTHER" id="PTHR10138:SF0">
    <property type="entry name" value="TRYPTOPHAN 2,3-DIOXYGENASE"/>
    <property type="match status" value="1"/>
</dbReference>
<dbReference type="GO" id="GO:0020037">
    <property type="term" value="F:heme binding"/>
    <property type="evidence" value="ECO:0007669"/>
    <property type="project" value="InterPro"/>
</dbReference>
<feature type="non-terminal residue" evidence="1">
    <location>
        <position position="1"/>
    </location>
</feature>
<comment type="caution">
    <text evidence="1">The sequence shown here is derived from an EMBL/GenBank/DDBJ whole genome shotgun (WGS) entry which is preliminary data.</text>
</comment>
<dbReference type="AlphaFoldDB" id="A0A9X9F0L7"/>
<dbReference type="InterPro" id="IPR037217">
    <property type="entry name" value="Trp/Indoleamine_2_3_dOase-like"/>
</dbReference>
<reference evidence="1 2" key="1">
    <citation type="journal article" date="2019" name="Environ. Microbiol.">
        <title>An active ?-lactamase is a part of an orchestrated cell wall stress resistance network of Bacillus subtilis and related rhizosphere species.</title>
        <authorList>
            <person name="Bucher T."/>
            <person name="Keren-Paz A."/>
            <person name="Hausser J."/>
            <person name="Olender T."/>
            <person name="Cytryn E."/>
            <person name="Kolodkin-Gal I."/>
        </authorList>
    </citation>
    <scope>NUCLEOTIDE SEQUENCE [LARGE SCALE GENOMIC DNA]</scope>
    <source>
        <strain evidence="1 2">I32</strain>
    </source>
</reference>
<dbReference type="Proteomes" id="UP000308444">
    <property type="component" value="Unassembled WGS sequence"/>
</dbReference>
<dbReference type="GO" id="GO:0046872">
    <property type="term" value="F:metal ion binding"/>
    <property type="evidence" value="ECO:0007669"/>
    <property type="project" value="InterPro"/>
</dbReference>
<name>A0A9X9F0L7_BACCE</name>
<dbReference type="SUPFAM" id="SSF140959">
    <property type="entry name" value="Indolic compounds 2,3-dioxygenase-like"/>
    <property type="match status" value="1"/>
</dbReference>
<accession>A0A9X9F0L7</accession>
<gene>
    <name evidence="1" type="ORF">FC695_44855</name>
</gene>
<feature type="non-terminal residue" evidence="1">
    <location>
        <position position="82"/>
    </location>
</feature>
<dbReference type="Gene3D" id="1.20.58.480">
    <property type="match status" value="1"/>
</dbReference>
<organism evidence="1 2">
    <name type="scientific">Bacillus cereus</name>
    <dbReference type="NCBI Taxonomy" id="1396"/>
    <lineage>
        <taxon>Bacteria</taxon>
        <taxon>Bacillati</taxon>
        <taxon>Bacillota</taxon>
        <taxon>Bacilli</taxon>
        <taxon>Bacillales</taxon>
        <taxon>Bacillaceae</taxon>
        <taxon>Bacillus</taxon>
        <taxon>Bacillus cereus group</taxon>
    </lineage>
</organism>
<protein>
    <submittedName>
        <fullName evidence="1">Tryptophan 2,3-dioxygenase</fullName>
    </submittedName>
</protein>
<dbReference type="Pfam" id="PF03301">
    <property type="entry name" value="Trp_dioxygenase"/>
    <property type="match status" value="1"/>
</dbReference>
<dbReference type="EMBL" id="SZOH01005468">
    <property type="protein sequence ID" value="TKI79311.1"/>
    <property type="molecule type" value="Genomic_DNA"/>
</dbReference>
<dbReference type="GO" id="GO:0019441">
    <property type="term" value="P:L-tryptophan catabolic process to kynurenine"/>
    <property type="evidence" value="ECO:0007669"/>
    <property type="project" value="InterPro"/>
</dbReference>
<dbReference type="GO" id="GO:0004833">
    <property type="term" value="F:L-tryptophan 2,3-dioxygenase activity"/>
    <property type="evidence" value="ECO:0007669"/>
    <property type="project" value="InterPro"/>
</dbReference>
<evidence type="ECO:0000313" key="1">
    <source>
        <dbReference type="EMBL" id="TKI79311.1"/>
    </source>
</evidence>
<dbReference type="GO" id="GO:0019442">
    <property type="term" value="P:L-tryptophan catabolic process to acetyl-CoA"/>
    <property type="evidence" value="ECO:0007669"/>
    <property type="project" value="TreeGrafter"/>
</dbReference>